<feature type="region of interest" description="Disordered" evidence="3">
    <location>
        <begin position="52"/>
        <end position="127"/>
    </location>
</feature>
<dbReference type="InterPro" id="IPR014977">
    <property type="entry name" value="WRC_dom"/>
</dbReference>
<reference evidence="5 6" key="1">
    <citation type="submission" date="2024-04" db="EMBL/GenBank/DDBJ databases">
        <title>The reference genome of an endangered Asteraceae, Deinandra increscens subsp. villosa, native to the Central Coast of California.</title>
        <authorList>
            <person name="Guilliams M."/>
            <person name="Hasenstab-Lehman K."/>
            <person name="Meyer R."/>
            <person name="Mcevoy S."/>
        </authorList>
    </citation>
    <scope>NUCLEOTIDE SEQUENCE [LARGE SCALE GENOMIC DNA]</scope>
    <source>
        <tissue evidence="5">Leaf</tissue>
    </source>
</reference>
<evidence type="ECO:0000313" key="5">
    <source>
        <dbReference type="EMBL" id="KAK9065811.1"/>
    </source>
</evidence>
<keyword evidence="1" id="KW-0539">Nucleus</keyword>
<feature type="compositionally biased region" description="Polar residues" evidence="3">
    <location>
        <begin position="54"/>
        <end position="69"/>
    </location>
</feature>
<sequence length="359" mass="40265">MRIRKRFLSLSTPIDLPGGNNNSVTAVKINPSLHPQSLLSSSLRVQHREELHPNNGNQHVGGSHSTGSQFPDPPNQCHRPLPPSSSTQIGLQPSTRASSGDCSHPKKTKIFKEMESERKKESFKTDDDDKGCRKESILCAEANNNHDLGMCSKFLFLRCMYVPMCVSVVLKGWFQGDKLIPVKKKRGSNMRRLNNDVVQDNEMIDEPKKPKLKKNDKLVTMGSKMNTKKNETREGVIMEGSRCSRVNGRGWRCSQQTLIGYSLCDHHLGKGRVRSMSSVRGGARMVAPKEHQRKAKRVKSKLIDHDEIEYEDDGEGEEFKDWDVESMSSMEGTKVFSKKTKVGVVKARSLSSLLSQISS</sequence>
<organism evidence="5 6">
    <name type="scientific">Deinandra increscens subsp. villosa</name>
    <dbReference type="NCBI Taxonomy" id="3103831"/>
    <lineage>
        <taxon>Eukaryota</taxon>
        <taxon>Viridiplantae</taxon>
        <taxon>Streptophyta</taxon>
        <taxon>Embryophyta</taxon>
        <taxon>Tracheophyta</taxon>
        <taxon>Spermatophyta</taxon>
        <taxon>Magnoliopsida</taxon>
        <taxon>eudicotyledons</taxon>
        <taxon>Gunneridae</taxon>
        <taxon>Pentapetalae</taxon>
        <taxon>asterids</taxon>
        <taxon>campanulids</taxon>
        <taxon>Asterales</taxon>
        <taxon>Asteraceae</taxon>
        <taxon>Asteroideae</taxon>
        <taxon>Heliantheae alliance</taxon>
        <taxon>Madieae</taxon>
        <taxon>Madiinae</taxon>
        <taxon>Deinandra</taxon>
    </lineage>
</organism>
<dbReference type="Proteomes" id="UP001408789">
    <property type="component" value="Unassembled WGS sequence"/>
</dbReference>
<dbReference type="EMBL" id="JBCNJP010000016">
    <property type="protein sequence ID" value="KAK9065811.1"/>
    <property type="molecule type" value="Genomic_DNA"/>
</dbReference>
<comment type="caution">
    <text evidence="5">The sequence shown here is derived from an EMBL/GenBank/DDBJ whole genome shotgun (WGS) entry which is preliminary data.</text>
</comment>
<proteinExistence type="predicted"/>
<comment type="caution">
    <text evidence="2">Lacks conserved residue(s) required for the propagation of feature annotation.</text>
</comment>
<evidence type="ECO:0000313" key="6">
    <source>
        <dbReference type="Proteomes" id="UP001408789"/>
    </source>
</evidence>
<accession>A0AAP0D117</accession>
<evidence type="ECO:0000256" key="3">
    <source>
        <dbReference type="SAM" id="MobiDB-lite"/>
    </source>
</evidence>
<name>A0AAP0D117_9ASTR</name>
<feature type="domain" description="WRC" evidence="4">
    <location>
        <begin position="237"/>
        <end position="281"/>
    </location>
</feature>
<dbReference type="Pfam" id="PF08879">
    <property type="entry name" value="WRC"/>
    <property type="match status" value="1"/>
</dbReference>
<keyword evidence="6" id="KW-1185">Reference proteome</keyword>
<dbReference type="AlphaFoldDB" id="A0AAP0D117"/>
<dbReference type="PANTHER" id="PTHR34122:SF1">
    <property type="entry name" value="EXPRESSED PROTEIN"/>
    <property type="match status" value="1"/>
</dbReference>
<evidence type="ECO:0000256" key="1">
    <source>
        <dbReference type="ARBA" id="ARBA00023242"/>
    </source>
</evidence>
<gene>
    <name evidence="5" type="ORF">SSX86_015212</name>
</gene>
<dbReference type="PROSITE" id="PS51667">
    <property type="entry name" value="WRC"/>
    <property type="match status" value="1"/>
</dbReference>
<feature type="compositionally biased region" description="Basic and acidic residues" evidence="3">
    <location>
        <begin position="110"/>
        <end position="127"/>
    </location>
</feature>
<protein>
    <recommendedName>
        <fullName evidence="4">WRC domain-containing protein</fullName>
    </recommendedName>
</protein>
<feature type="compositionally biased region" description="Polar residues" evidence="3">
    <location>
        <begin position="84"/>
        <end position="101"/>
    </location>
</feature>
<evidence type="ECO:0000256" key="2">
    <source>
        <dbReference type="PROSITE-ProRule" id="PRU01002"/>
    </source>
</evidence>
<dbReference type="PANTHER" id="PTHR34122">
    <property type="entry name" value="EXPRESSED PROTEIN-RELATED"/>
    <property type="match status" value="1"/>
</dbReference>
<evidence type="ECO:0000259" key="4">
    <source>
        <dbReference type="PROSITE" id="PS51667"/>
    </source>
</evidence>